<dbReference type="GO" id="GO:0000972">
    <property type="term" value="P:transcription-dependent tethering of RNA polymerase II gene DNA at nuclear periphery"/>
    <property type="evidence" value="ECO:0007669"/>
    <property type="project" value="TreeGrafter"/>
</dbReference>
<dbReference type="InterPro" id="IPR042537">
    <property type="entry name" value="Nucleoporin_Nup155_C_2"/>
</dbReference>
<accession>A0A9P6BAE0</accession>
<dbReference type="SUPFAM" id="SSF51182">
    <property type="entry name" value="RmlC-like cupins"/>
    <property type="match status" value="1"/>
</dbReference>
<comment type="similarity">
    <text evidence="2">Belongs to the non-repetitive/WGA-negative nucleoporin family.</text>
</comment>
<evidence type="ECO:0000256" key="3">
    <source>
        <dbReference type="ARBA" id="ARBA00022448"/>
    </source>
</evidence>
<comment type="caution">
    <text evidence="8">The sequence shown here is derived from an EMBL/GenBank/DDBJ whole genome shotgun (WGS) entry which is preliminary data.</text>
</comment>
<evidence type="ECO:0000259" key="7">
    <source>
        <dbReference type="Pfam" id="PF08801"/>
    </source>
</evidence>
<dbReference type="Proteomes" id="UP000886523">
    <property type="component" value="Unassembled WGS sequence"/>
</dbReference>
<evidence type="ECO:0000256" key="2">
    <source>
        <dbReference type="ARBA" id="ARBA00007373"/>
    </source>
</evidence>
<dbReference type="InterPro" id="IPR011051">
    <property type="entry name" value="RmlC_Cupin_sf"/>
</dbReference>
<dbReference type="EMBL" id="MU128915">
    <property type="protein sequence ID" value="KAF9519855.1"/>
    <property type="molecule type" value="Genomic_DNA"/>
</dbReference>
<gene>
    <name evidence="8" type="ORF">BS47DRAFT_1387799</name>
</gene>
<feature type="coiled-coil region" evidence="5">
    <location>
        <begin position="810"/>
        <end position="844"/>
    </location>
</feature>
<dbReference type="PANTHER" id="PTHR10350:SF6">
    <property type="entry name" value="NUCLEAR PORE COMPLEX PROTEIN NUP155"/>
    <property type="match status" value="1"/>
</dbReference>
<dbReference type="InterPro" id="IPR007187">
    <property type="entry name" value="Nucleoporin_Nup133/Nup155_C"/>
</dbReference>
<dbReference type="Gene3D" id="1.20.58.1780">
    <property type="match status" value="1"/>
</dbReference>
<evidence type="ECO:0000256" key="5">
    <source>
        <dbReference type="SAM" id="Coils"/>
    </source>
</evidence>
<dbReference type="GO" id="GO:0006405">
    <property type="term" value="P:RNA export from nucleus"/>
    <property type="evidence" value="ECO:0007669"/>
    <property type="project" value="TreeGrafter"/>
</dbReference>
<reference evidence="8" key="1">
    <citation type="journal article" date="2020" name="Nat. Commun.">
        <title>Large-scale genome sequencing of mycorrhizal fungi provides insights into the early evolution of symbiotic traits.</title>
        <authorList>
            <person name="Miyauchi S."/>
            <person name="Kiss E."/>
            <person name="Kuo A."/>
            <person name="Drula E."/>
            <person name="Kohler A."/>
            <person name="Sanchez-Garcia M."/>
            <person name="Morin E."/>
            <person name="Andreopoulos B."/>
            <person name="Barry K.W."/>
            <person name="Bonito G."/>
            <person name="Buee M."/>
            <person name="Carver A."/>
            <person name="Chen C."/>
            <person name="Cichocki N."/>
            <person name="Clum A."/>
            <person name="Culley D."/>
            <person name="Crous P.W."/>
            <person name="Fauchery L."/>
            <person name="Girlanda M."/>
            <person name="Hayes R.D."/>
            <person name="Keri Z."/>
            <person name="LaButti K."/>
            <person name="Lipzen A."/>
            <person name="Lombard V."/>
            <person name="Magnuson J."/>
            <person name="Maillard F."/>
            <person name="Murat C."/>
            <person name="Nolan M."/>
            <person name="Ohm R.A."/>
            <person name="Pangilinan J."/>
            <person name="Pereira M.F."/>
            <person name="Perotto S."/>
            <person name="Peter M."/>
            <person name="Pfister S."/>
            <person name="Riley R."/>
            <person name="Sitrit Y."/>
            <person name="Stielow J.B."/>
            <person name="Szollosi G."/>
            <person name="Zifcakova L."/>
            <person name="Stursova M."/>
            <person name="Spatafora J.W."/>
            <person name="Tedersoo L."/>
            <person name="Vaario L.M."/>
            <person name="Yamada A."/>
            <person name="Yan M."/>
            <person name="Wang P."/>
            <person name="Xu J."/>
            <person name="Bruns T."/>
            <person name="Baldrian P."/>
            <person name="Vilgalys R."/>
            <person name="Dunand C."/>
            <person name="Henrissat B."/>
            <person name="Grigoriev I.V."/>
            <person name="Hibbett D."/>
            <person name="Nagy L.G."/>
            <person name="Martin F.M."/>
        </authorList>
    </citation>
    <scope>NUCLEOTIDE SEQUENCE</scope>
    <source>
        <strain evidence="8">UP504</strain>
    </source>
</reference>
<evidence type="ECO:0000256" key="1">
    <source>
        <dbReference type="ARBA" id="ARBA00004123"/>
    </source>
</evidence>
<dbReference type="Pfam" id="PF03177">
    <property type="entry name" value="Nucleoporin_C"/>
    <property type="match status" value="1"/>
</dbReference>
<protein>
    <submittedName>
        <fullName evidence="8">Uncharacterized protein</fullName>
    </submittedName>
</protein>
<dbReference type="OrthoDB" id="338970at2759"/>
<feature type="domain" description="Nucleoporin Nup133/Nup155-like N-terminal" evidence="7">
    <location>
        <begin position="56"/>
        <end position="510"/>
    </location>
</feature>
<dbReference type="Gene3D" id="2.60.120.10">
    <property type="entry name" value="Jelly Rolls"/>
    <property type="match status" value="1"/>
</dbReference>
<keyword evidence="9" id="KW-1185">Reference proteome</keyword>
<dbReference type="GO" id="GO:0036228">
    <property type="term" value="P:protein localization to nuclear inner membrane"/>
    <property type="evidence" value="ECO:0007669"/>
    <property type="project" value="TreeGrafter"/>
</dbReference>
<sequence>MAEDAKLVSLAKANRILGDQFARDSVRIPDPGDVILGASSSSSYASTPNHAWAPFEMRKTMMIPDELFADYEPTKSTCSMGLFPDIDRAWIALNNKLFLWDYITTNDSLQSFPEQPGIINYVGLVKPKPGIFIDSMKHLLVICTPSLLIVLGLALPDRPSDSHATSKEFVVYDTELRFPTENVVMTSIVSTSSGRAFMCGVTDGSLYEMRYQAKEGWFGGKSSLYNQSVSGVASFLPTMLSPSPSDSITQLALDNSRDLLYALTAHQSIILFDVAGKAASPLQRVATASNLLKQAQSLCPPLGQTKLEILSIHCFTAAESSSIHLVATTTSGVRLYFTALRRTYGGFGSTTNVTGILSTLDLVHVRTGPTNLFDPEVRSQPQLAHLSGYYGGSFLASQTSPDENVRDVLLCTVPDLPRIANLKQDIPSGPAPSSVAQYSPYGQQINASSRPVFSEFTALFPMAGKTWAIASVPSASMPPLPRGQPTIWNEFVTQFSSYPDQFLILSNDGLSVIGKRRAVDCLRDLIEVARRGGDENMITLFFEQYGRDQACAMCYALASSNSFVGSGAVPPLSSSNSFNHPQYRLAANASMSEGNVDDMIILAAKTLLQELGQQPTIYPNSSAVTFSGRHEGLAIYFSRLVRPIWKSKITKGPTSNQTSNIPVPILSIVQRNLQSLASFLDRWGTIRLLGAQQTMASKELGRLEEESSAAQLRELLGLTIEAISFVLLLVDYKLPDTVALCEVPLQQKLQSMTWEDLLTNKVGREVGKGLVTAVINQQISQQISIDTISEILQSRCPNFCSTDDVMMYKAVEALRRAKETRNTNERYENLRESLRLLLKSTRNLQPTSLEEICFDYQQLKFPDGVVELPLKCAEDWDSESQGMEYWQGGAPEGDPRKEAYGLRTKCYDHALKALASFDEGVEQATTEAAADEAEALRSIGYQVALNSSDAVFHSYFYDWFIRTGRTDQLLEIQTPFIESHLGREPIVWERCELLWQFYVHHGLFLRAAQTLFNLASNRTFPVKLDKRVEYLSLAVGNAKSHQVPEYDHMDQAPVEFLNDLEEQLEVANVQLEVYDAMQSLSGLSQEALRDVDELGTYLTDVTDLYHRFAEPYRLHDMKLLILKVSDHRDPQVVASTWRAIFEDATTDPNLPGTAIVAENVSRVGHKLHPSSNAFPLDLLSSLLEDFAWEHRSEVPLGWAPQTLVDANVPYEEIFRPLFEMREAGQPPYHTTERERFLIDDITSLMSNWLAETLRPGSRVPRGSFPANVIDQTVSAYLEALPMTPDAHDTRRTLLDIQRKIRARIVTGHIPNGKSTIIHDEQVPATPVTRLWTTTESPADNTEKTVDGAHRIPDRLGIIATNGTYLGSFDLDPGGSIPLHRTNSIDYIILNGTERTLSEPGSVLVQRGTMHGWGNRGTTRTRAIVILADAKPLQVIDDEGRSVTLAEGFAS</sequence>
<dbReference type="InterPro" id="IPR014908">
    <property type="entry name" value="Nucleoporin_Nup133/Nup155_N"/>
</dbReference>
<dbReference type="InterPro" id="IPR042538">
    <property type="entry name" value="Nucleoporin_Nup155_C_3"/>
</dbReference>
<dbReference type="Pfam" id="PF08801">
    <property type="entry name" value="Nucleoporin_N"/>
    <property type="match status" value="1"/>
</dbReference>
<dbReference type="CDD" id="cd02231">
    <property type="entry name" value="cupin_BLL6423-like"/>
    <property type="match status" value="1"/>
</dbReference>
<dbReference type="Gene3D" id="1.25.40.440">
    <property type="entry name" value="Nucleoporin, helical domain, central subdomain"/>
    <property type="match status" value="1"/>
</dbReference>
<dbReference type="InterPro" id="IPR004870">
    <property type="entry name" value="Nucleoporin_Nup155"/>
</dbReference>
<dbReference type="Gene3D" id="1.20.120.1880">
    <property type="entry name" value="Nucleoporin, helical C-terminal domain"/>
    <property type="match status" value="1"/>
</dbReference>
<dbReference type="Gene3D" id="1.25.40.450">
    <property type="entry name" value="Nucleoporin, helical domain, N-terminal subdomain"/>
    <property type="match status" value="1"/>
</dbReference>
<dbReference type="InterPro" id="IPR042533">
    <property type="entry name" value="Nucleoporin_Nup155_C_1"/>
</dbReference>
<dbReference type="InterPro" id="IPR014710">
    <property type="entry name" value="RmlC-like_jellyroll"/>
</dbReference>
<dbReference type="PANTHER" id="PTHR10350">
    <property type="entry name" value="NUCLEAR PORE COMPLEX PROTEIN NUP155"/>
    <property type="match status" value="1"/>
</dbReference>
<dbReference type="GO" id="GO:0017056">
    <property type="term" value="F:structural constituent of nuclear pore"/>
    <property type="evidence" value="ECO:0007669"/>
    <property type="project" value="InterPro"/>
</dbReference>
<feature type="domain" description="Nucleoporin Nup133/Nup155-like C-terminal" evidence="6">
    <location>
        <begin position="627"/>
        <end position="1280"/>
    </location>
</feature>
<keyword evidence="4" id="KW-0539">Nucleus</keyword>
<dbReference type="GO" id="GO:0006606">
    <property type="term" value="P:protein import into nucleus"/>
    <property type="evidence" value="ECO:0007669"/>
    <property type="project" value="TreeGrafter"/>
</dbReference>
<keyword evidence="5" id="KW-0175">Coiled coil</keyword>
<dbReference type="GO" id="GO:0044611">
    <property type="term" value="C:nuclear pore inner ring"/>
    <property type="evidence" value="ECO:0007669"/>
    <property type="project" value="TreeGrafter"/>
</dbReference>
<evidence type="ECO:0000313" key="9">
    <source>
        <dbReference type="Proteomes" id="UP000886523"/>
    </source>
</evidence>
<evidence type="ECO:0000256" key="4">
    <source>
        <dbReference type="ARBA" id="ARBA00023242"/>
    </source>
</evidence>
<proteinExistence type="inferred from homology"/>
<evidence type="ECO:0000259" key="6">
    <source>
        <dbReference type="Pfam" id="PF03177"/>
    </source>
</evidence>
<comment type="subcellular location">
    <subcellularLocation>
        <location evidence="1">Nucleus</location>
    </subcellularLocation>
</comment>
<name>A0A9P6BAE0_9AGAM</name>
<dbReference type="FunFam" id="1.25.40.440:FF:000001">
    <property type="entry name" value="Nuclear pore complex subunit"/>
    <property type="match status" value="1"/>
</dbReference>
<keyword evidence="3" id="KW-0813">Transport</keyword>
<evidence type="ECO:0000313" key="8">
    <source>
        <dbReference type="EMBL" id="KAF9519855.1"/>
    </source>
</evidence>
<organism evidence="8 9">
    <name type="scientific">Hydnum rufescens UP504</name>
    <dbReference type="NCBI Taxonomy" id="1448309"/>
    <lineage>
        <taxon>Eukaryota</taxon>
        <taxon>Fungi</taxon>
        <taxon>Dikarya</taxon>
        <taxon>Basidiomycota</taxon>
        <taxon>Agaricomycotina</taxon>
        <taxon>Agaricomycetes</taxon>
        <taxon>Cantharellales</taxon>
        <taxon>Hydnaceae</taxon>
        <taxon>Hydnum</taxon>
    </lineage>
</organism>